<comment type="caution">
    <text evidence="1">The sequence shown here is derived from an EMBL/GenBank/DDBJ whole genome shotgun (WGS) entry which is preliminary data.</text>
</comment>
<sequence length="151" mass="15953">MLALGSGGGAGRLTLNGLPVRGAFAIGYVHSVYQAPSAEVFTVEGRRFTMRAIVSTSQGVLDYYAVEGDRTRTRDGLWVLRLAAPASYGELSLLTTSIGRRTLLSGERCLALYPATGAAQVRLAVLLTAEVRGEPCPPPFDRLAPTASLSV</sequence>
<keyword evidence="2" id="KW-1185">Reference proteome</keyword>
<proteinExistence type="predicted"/>
<evidence type="ECO:0000313" key="1">
    <source>
        <dbReference type="EMBL" id="GAA3546625.1"/>
    </source>
</evidence>
<reference evidence="2" key="1">
    <citation type="journal article" date="2019" name="Int. J. Syst. Evol. Microbiol.">
        <title>The Global Catalogue of Microorganisms (GCM) 10K type strain sequencing project: providing services to taxonomists for standard genome sequencing and annotation.</title>
        <authorList>
            <consortium name="The Broad Institute Genomics Platform"/>
            <consortium name="The Broad Institute Genome Sequencing Center for Infectious Disease"/>
            <person name="Wu L."/>
            <person name="Ma J."/>
        </authorList>
    </citation>
    <scope>NUCLEOTIDE SEQUENCE [LARGE SCALE GENOMIC DNA]</scope>
    <source>
        <strain evidence="2">JCM 17326</strain>
    </source>
</reference>
<dbReference type="InterPro" id="IPR015001">
    <property type="entry name" value="DUF1850"/>
</dbReference>
<dbReference type="RefSeq" id="WP_345561847.1">
    <property type="nucleotide sequence ID" value="NZ_BAABDQ010000005.1"/>
</dbReference>
<dbReference type="EMBL" id="BAABDQ010000005">
    <property type="protein sequence ID" value="GAA3546625.1"/>
    <property type="molecule type" value="Genomic_DNA"/>
</dbReference>
<protein>
    <recommendedName>
        <fullName evidence="3">DUF1850 domain-containing protein</fullName>
    </recommendedName>
</protein>
<evidence type="ECO:0008006" key="3">
    <source>
        <dbReference type="Google" id="ProtNLM"/>
    </source>
</evidence>
<organism evidence="1 2">
    <name type="scientific">Nonomuraea rosea</name>
    <dbReference type="NCBI Taxonomy" id="638574"/>
    <lineage>
        <taxon>Bacteria</taxon>
        <taxon>Bacillati</taxon>
        <taxon>Actinomycetota</taxon>
        <taxon>Actinomycetes</taxon>
        <taxon>Streptosporangiales</taxon>
        <taxon>Streptosporangiaceae</taxon>
        <taxon>Nonomuraea</taxon>
    </lineage>
</organism>
<gene>
    <name evidence="1" type="ORF">GCM10022419_028480</name>
</gene>
<evidence type="ECO:0000313" key="2">
    <source>
        <dbReference type="Proteomes" id="UP001500630"/>
    </source>
</evidence>
<name>A0ABP6W6F5_9ACTN</name>
<accession>A0ABP6W6F5</accession>
<dbReference type="Pfam" id="PF08905">
    <property type="entry name" value="DUF1850"/>
    <property type="match status" value="1"/>
</dbReference>
<dbReference type="Proteomes" id="UP001500630">
    <property type="component" value="Unassembled WGS sequence"/>
</dbReference>